<organism evidence="1 2">
    <name type="scientific">Taibaiella lutea</name>
    <dbReference type="NCBI Taxonomy" id="2608001"/>
    <lineage>
        <taxon>Bacteria</taxon>
        <taxon>Pseudomonadati</taxon>
        <taxon>Bacteroidota</taxon>
        <taxon>Chitinophagia</taxon>
        <taxon>Chitinophagales</taxon>
        <taxon>Chitinophagaceae</taxon>
        <taxon>Taibaiella</taxon>
    </lineage>
</organism>
<dbReference type="RefSeq" id="WP_150030934.1">
    <property type="nucleotide sequence ID" value="NZ_VWSH01000001.1"/>
</dbReference>
<keyword evidence="2" id="KW-1185">Reference proteome</keyword>
<dbReference type="AlphaFoldDB" id="A0A5M6CMT8"/>
<sequence>MNKIQIMILGKNEMDITPIAQQLQSTDEWQIHVMTDKEDAVNLYQSNTQDVVIFTQALEEEIKKGLEKIFKFQSEDVIIFSDTNEEDIWNKVNEALHQLADSKRPEYSFVYDALKHARFNINLN</sequence>
<evidence type="ECO:0000313" key="1">
    <source>
        <dbReference type="EMBL" id="KAA5536363.1"/>
    </source>
</evidence>
<proteinExistence type="predicted"/>
<dbReference type="Proteomes" id="UP000323632">
    <property type="component" value="Unassembled WGS sequence"/>
</dbReference>
<gene>
    <name evidence="1" type="ORF">F0919_01465</name>
</gene>
<dbReference type="EMBL" id="VWSH01000001">
    <property type="protein sequence ID" value="KAA5536363.1"/>
    <property type="molecule type" value="Genomic_DNA"/>
</dbReference>
<name>A0A5M6CMT8_9BACT</name>
<evidence type="ECO:0000313" key="2">
    <source>
        <dbReference type="Proteomes" id="UP000323632"/>
    </source>
</evidence>
<reference evidence="1 2" key="1">
    <citation type="submission" date="2019-09" db="EMBL/GenBank/DDBJ databases">
        <title>Genome sequence and assembly of Taibaiella sp.</title>
        <authorList>
            <person name="Chhetri G."/>
        </authorList>
    </citation>
    <scope>NUCLEOTIDE SEQUENCE [LARGE SCALE GENOMIC DNA]</scope>
    <source>
        <strain evidence="1 2">KVB11</strain>
    </source>
</reference>
<comment type="caution">
    <text evidence="1">The sequence shown here is derived from an EMBL/GenBank/DDBJ whole genome shotgun (WGS) entry which is preliminary data.</text>
</comment>
<accession>A0A5M6CMT8</accession>
<protein>
    <submittedName>
        <fullName evidence="1">Uncharacterized protein</fullName>
    </submittedName>
</protein>